<dbReference type="Proteomes" id="UP001164746">
    <property type="component" value="Chromosome 11"/>
</dbReference>
<evidence type="ECO:0000313" key="2">
    <source>
        <dbReference type="EMBL" id="WAR18899.1"/>
    </source>
</evidence>
<dbReference type="EMBL" id="CP111022">
    <property type="protein sequence ID" value="WAR18899.1"/>
    <property type="molecule type" value="Genomic_DNA"/>
</dbReference>
<organism evidence="2 3">
    <name type="scientific">Mya arenaria</name>
    <name type="common">Soft-shell clam</name>
    <dbReference type="NCBI Taxonomy" id="6604"/>
    <lineage>
        <taxon>Eukaryota</taxon>
        <taxon>Metazoa</taxon>
        <taxon>Spiralia</taxon>
        <taxon>Lophotrochozoa</taxon>
        <taxon>Mollusca</taxon>
        <taxon>Bivalvia</taxon>
        <taxon>Autobranchia</taxon>
        <taxon>Heteroconchia</taxon>
        <taxon>Euheterodonta</taxon>
        <taxon>Imparidentia</taxon>
        <taxon>Neoheterodontei</taxon>
        <taxon>Myida</taxon>
        <taxon>Myoidea</taxon>
        <taxon>Myidae</taxon>
        <taxon>Mya</taxon>
    </lineage>
</organism>
<gene>
    <name evidence="2" type="ORF">MAR_000737</name>
</gene>
<proteinExistence type="predicted"/>
<reference evidence="2" key="1">
    <citation type="submission" date="2022-11" db="EMBL/GenBank/DDBJ databases">
        <title>Centuries of genome instability and evolution in soft-shell clam transmissible cancer (bioRxiv).</title>
        <authorList>
            <person name="Hart S.F.M."/>
            <person name="Yonemitsu M.A."/>
            <person name="Giersch R.M."/>
            <person name="Beal B.F."/>
            <person name="Arriagada G."/>
            <person name="Davis B.W."/>
            <person name="Ostrander E.A."/>
            <person name="Goff S.P."/>
            <person name="Metzger M.J."/>
        </authorList>
    </citation>
    <scope>NUCLEOTIDE SEQUENCE</scope>
    <source>
        <strain evidence="2">MELC-2E11</strain>
        <tissue evidence="2">Siphon/mantle</tissue>
    </source>
</reference>
<keyword evidence="3" id="KW-1185">Reference proteome</keyword>
<accession>A0ABY7FC03</accession>
<evidence type="ECO:0000313" key="3">
    <source>
        <dbReference type="Proteomes" id="UP001164746"/>
    </source>
</evidence>
<keyword evidence="1" id="KW-1133">Transmembrane helix</keyword>
<name>A0ABY7FC03_MYAAR</name>
<feature type="transmembrane region" description="Helical" evidence="1">
    <location>
        <begin position="74"/>
        <end position="91"/>
    </location>
</feature>
<protein>
    <submittedName>
        <fullName evidence="2">Uncharacterized protein</fullName>
    </submittedName>
</protein>
<evidence type="ECO:0000256" key="1">
    <source>
        <dbReference type="SAM" id="Phobius"/>
    </source>
</evidence>
<sequence>MPRGKSRKIVDCDLPVVKTMVFADLETANIYEEETAYLSEVDTTLLFFVFHETADILAVLEISDFYSFKLQMRILIRMLSILVTLYGGLPVEGLDLLRFRKYTTKFMSSSSQVQVHSLPPTSAAADA</sequence>
<keyword evidence="1" id="KW-0472">Membrane</keyword>
<keyword evidence="1" id="KW-0812">Transmembrane</keyword>